<dbReference type="PANTHER" id="PTHR47723:SF20">
    <property type="entry name" value="RNASE H TYPE-1 DOMAIN-CONTAINING PROTEIN"/>
    <property type="match status" value="1"/>
</dbReference>
<name>A0A2G2XN36_CAPBA</name>
<accession>A0A2G2XN36</accession>
<dbReference type="CDD" id="cd06222">
    <property type="entry name" value="RNase_H_like"/>
    <property type="match status" value="1"/>
</dbReference>
<dbReference type="InterPro" id="IPR036397">
    <property type="entry name" value="RNaseH_sf"/>
</dbReference>
<dbReference type="InterPro" id="IPR053151">
    <property type="entry name" value="RNase_H-like"/>
</dbReference>
<dbReference type="Proteomes" id="UP000224567">
    <property type="component" value="Unassembled WGS sequence"/>
</dbReference>
<dbReference type="InterPro" id="IPR002156">
    <property type="entry name" value="RNaseH_domain"/>
</dbReference>
<dbReference type="GO" id="GO:0003676">
    <property type="term" value="F:nucleic acid binding"/>
    <property type="evidence" value="ECO:0007669"/>
    <property type="project" value="InterPro"/>
</dbReference>
<keyword evidence="3" id="KW-1185">Reference proteome</keyword>
<sequence>MQYNKLSIGITKAIDKIQRNFVWGTMDVNKKITRNDNLFNNKLNPIPVNLARERAVEFKLIPVNLVRERAVEFKFLAGKHKFSRNFALVGTDHRWIPPTDGVKLNIDGSFDYHNIVGGAGGLIRDKHGNWVYGFSAKFATQSPIVMEETALYLGLKMAAKLQCHNLSIVTDSATLAASINDALQPDNNFHIMCRDLL</sequence>
<dbReference type="Gene3D" id="3.30.420.10">
    <property type="entry name" value="Ribonuclease H-like superfamily/Ribonuclease H"/>
    <property type="match status" value="1"/>
</dbReference>
<dbReference type="InterPro" id="IPR044730">
    <property type="entry name" value="RNase_H-like_dom_plant"/>
</dbReference>
<reference evidence="3" key="2">
    <citation type="journal article" date="2017" name="J. Anim. Genet.">
        <title>Multiple reference genome sequences of hot pepper reveal the massive evolution of plant disease resistance genes by retroduplication.</title>
        <authorList>
            <person name="Kim S."/>
            <person name="Park J."/>
            <person name="Yeom S.-I."/>
            <person name="Kim Y.-M."/>
            <person name="Seo E."/>
            <person name="Kim K.-T."/>
            <person name="Kim M.-S."/>
            <person name="Lee J.M."/>
            <person name="Cheong K."/>
            <person name="Shin H.-S."/>
            <person name="Kim S.-B."/>
            <person name="Han K."/>
            <person name="Lee J."/>
            <person name="Park M."/>
            <person name="Lee H.-A."/>
            <person name="Lee H.-Y."/>
            <person name="Lee Y."/>
            <person name="Oh S."/>
            <person name="Lee J.H."/>
            <person name="Choi E."/>
            <person name="Choi E."/>
            <person name="Lee S.E."/>
            <person name="Jeon J."/>
            <person name="Kim H."/>
            <person name="Choi G."/>
            <person name="Song H."/>
            <person name="Lee J."/>
            <person name="Lee S.-C."/>
            <person name="Kwon J.-K."/>
            <person name="Lee H.-Y."/>
            <person name="Koo N."/>
            <person name="Hong Y."/>
            <person name="Kim R.W."/>
            <person name="Kang W.-H."/>
            <person name="Huh J.H."/>
            <person name="Kang B.-C."/>
            <person name="Yang T.-J."/>
            <person name="Lee Y.-H."/>
            <person name="Bennetzen J.L."/>
            <person name="Choi D."/>
        </authorList>
    </citation>
    <scope>NUCLEOTIDE SEQUENCE [LARGE SCALE GENOMIC DNA]</scope>
    <source>
        <strain evidence="3">cv. PBC81</strain>
    </source>
</reference>
<dbReference type="SUPFAM" id="SSF53098">
    <property type="entry name" value="Ribonuclease H-like"/>
    <property type="match status" value="1"/>
</dbReference>
<reference evidence="2 3" key="1">
    <citation type="journal article" date="2017" name="Genome Biol.">
        <title>New reference genome sequences of hot pepper reveal the massive evolution of plant disease-resistance genes by retroduplication.</title>
        <authorList>
            <person name="Kim S."/>
            <person name="Park J."/>
            <person name="Yeom S.I."/>
            <person name="Kim Y.M."/>
            <person name="Seo E."/>
            <person name="Kim K.T."/>
            <person name="Kim M.S."/>
            <person name="Lee J.M."/>
            <person name="Cheong K."/>
            <person name="Shin H.S."/>
            <person name="Kim S.B."/>
            <person name="Han K."/>
            <person name="Lee J."/>
            <person name="Park M."/>
            <person name="Lee H.A."/>
            <person name="Lee H.Y."/>
            <person name="Lee Y."/>
            <person name="Oh S."/>
            <person name="Lee J.H."/>
            <person name="Choi E."/>
            <person name="Choi E."/>
            <person name="Lee S.E."/>
            <person name="Jeon J."/>
            <person name="Kim H."/>
            <person name="Choi G."/>
            <person name="Song H."/>
            <person name="Lee J."/>
            <person name="Lee S.C."/>
            <person name="Kwon J.K."/>
            <person name="Lee H.Y."/>
            <person name="Koo N."/>
            <person name="Hong Y."/>
            <person name="Kim R.W."/>
            <person name="Kang W.H."/>
            <person name="Huh J.H."/>
            <person name="Kang B.C."/>
            <person name="Yang T.J."/>
            <person name="Lee Y.H."/>
            <person name="Bennetzen J.L."/>
            <person name="Choi D."/>
        </authorList>
    </citation>
    <scope>NUCLEOTIDE SEQUENCE [LARGE SCALE GENOMIC DNA]</scope>
    <source>
        <strain evidence="3">cv. PBC81</strain>
    </source>
</reference>
<dbReference type="PROSITE" id="PS50879">
    <property type="entry name" value="RNASE_H_1"/>
    <property type="match status" value="1"/>
</dbReference>
<dbReference type="GO" id="GO:0004523">
    <property type="term" value="F:RNA-DNA hybrid ribonuclease activity"/>
    <property type="evidence" value="ECO:0007669"/>
    <property type="project" value="InterPro"/>
</dbReference>
<gene>
    <name evidence="2" type="ORF">CQW23_01267</name>
</gene>
<comment type="caution">
    <text evidence="2">The sequence shown here is derived from an EMBL/GenBank/DDBJ whole genome shotgun (WGS) entry which is preliminary data.</text>
</comment>
<dbReference type="Pfam" id="PF13456">
    <property type="entry name" value="RVT_3"/>
    <property type="match status" value="1"/>
</dbReference>
<proteinExistence type="predicted"/>
<organism evidence="2 3">
    <name type="scientific">Capsicum baccatum</name>
    <name type="common">Peruvian pepper</name>
    <dbReference type="NCBI Taxonomy" id="33114"/>
    <lineage>
        <taxon>Eukaryota</taxon>
        <taxon>Viridiplantae</taxon>
        <taxon>Streptophyta</taxon>
        <taxon>Embryophyta</taxon>
        <taxon>Tracheophyta</taxon>
        <taxon>Spermatophyta</taxon>
        <taxon>Magnoliopsida</taxon>
        <taxon>eudicotyledons</taxon>
        <taxon>Gunneridae</taxon>
        <taxon>Pentapetalae</taxon>
        <taxon>asterids</taxon>
        <taxon>lamiids</taxon>
        <taxon>Solanales</taxon>
        <taxon>Solanaceae</taxon>
        <taxon>Solanoideae</taxon>
        <taxon>Capsiceae</taxon>
        <taxon>Capsicum</taxon>
    </lineage>
</organism>
<protein>
    <recommendedName>
        <fullName evidence="1">RNase H type-1 domain-containing protein</fullName>
    </recommendedName>
</protein>
<dbReference type="AlphaFoldDB" id="A0A2G2XN36"/>
<evidence type="ECO:0000313" key="3">
    <source>
        <dbReference type="Proteomes" id="UP000224567"/>
    </source>
</evidence>
<evidence type="ECO:0000313" key="2">
    <source>
        <dbReference type="EMBL" id="PHT58904.1"/>
    </source>
</evidence>
<dbReference type="OrthoDB" id="1752265at2759"/>
<dbReference type="EMBL" id="MLFT02000001">
    <property type="protein sequence ID" value="PHT58904.1"/>
    <property type="molecule type" value="Genomic_DNA"/>
</dbReference>
<feature type="domain" description="RNase H type-1" evidence="1">
    <location>
        <begin position="98"/>
        <end position="197"/>
    </location>
</feature>
<dbReference type="InterPro" id="IPR012337">
    <property type="entry name" value="RNaseH-like_sf"/>
</dbReference>
<dbReference type="PANTHER" id="PTHR47723">
    <property type="entry name" value="OS05G0353850 PROTEIN"/>
    <property type="match status" value="1"/>
</dbReference>
<evidence type="ECO:0000259" key="1">
    <source>
        <dbReference type="PROSITE" id="PS50879"/>
    </source>
</evidence>